<comment type="similarity">
    <text evidence="1">Belongs to the universal stress protein A family.</text>
</comment>
<gene>
    <name evidence="3" type="ORF">IU514_12425</name>
</gene>
<dbReference type="PRINTS" id="PR01438">
    <property type="entry name" value="UNVRSLSTRESS"/>
</dbReference>
<organism evidence="3 4">
    <name type="scientific">Lysobacter niastensis</name>
    <dbReference type="NCBI Taxonomy" id="380629"/>
    <lineage>
        <taxon>Bacteria</taxon>
        <taxon>Pseudomonadati</taxon>
        <taxon>Pseudomonadota</taxon>
        <taxon>Gammaproteobacteria</taxon>
        <taxon>Lysobacterales</taxon>
        <taxon>Lysobacteraceae</taxon>
        <taxon>Lysobacter</taxon>
    </lineage>
</organism>
<keyword evidence="4" id="KW-1185">Reference proteome</keyword>
<comment type="caution">
    <text evidence="3">The sequence shown here is derived from an EMBL/GenBank/DDBJ whole genome shotgun (WGS) entry which is preliminary data.</text>
</comment>
<evidence type="ECO:0000313" key="4">
    <source>
        <dbReference type="Proteomes" id="UP001429984"/>
    </source>
</evidence>
<sequence length="273" mass="29064">MYKDILVPVVLGDIHEPAICAACSIAARFDARLVALAGVSIIAPSLETWKYYPASVYPTMHQSAEATTQALAEAVARRLAKEPVVTEVRKSELFWLTPAELSALHARYADLVVLGVDRKMADADARLLGGLLAGGGRPVLLVPPQTPEVAAYERIVIAWKSTPEASRAVHDALPLLQAARSVDLLTVGHGAAPLDHLEVNIAPHLQRHGVQVNLVRRSGTGPAAQEILGHAGESRADLIVAGGYSHSRALEQVIGGVTRGLLQRSPIPVLFSH</sequence>
<dbReference type="RefSeq" id="WP_194931417.1">
    <property type="nucleotide sequence ID" value="NZ_JADLZT010000006.1"/>
</dbReference>
<dbReference type="PANTHER" id="PTHR46268">
    <property type="entry name" value="STRESS RESPONSE PROTEIN NHAX"/>
    <property type="match status" value="1"/>
</dbReference>
<reference evidence="3 4" key="1">
    <citation type="submission" date="2020-11" db="EMBL/GenBank/DDBJ databases">
        <title>Draft Genome Sequence and Secondary Metabolite Biosynthetic Potential of the Lysobacter niastensis Type strain DSM 18481.</title>
        <authorList>
            <person name="Turrini P."/>
            <person name="Artuso I."/>
            <person name="Tescari M."/>
            <person name="Lugli G.A."/>
            <person name="Frangipani E."/>
            <person name="Ventura M."/>
            <person name="Visca P."/>
        </authorList>
    </citation>
    <scope>NUCLEOTIDE SEQUENCE [LARGE SCALE GENOMIC DNA]</scope>
    <source>
        <strain evidence="3 4">DSM 18481</strain>
    </source>
</reference>
<dbReference type="CDD" id="cd00293">
    <property type="entry name" value="USP-like"/>
    <property type="match status" value="1"/>
</dbReference>
<protein>
    <submittedName>
        <fullName evidence="3">Universal stress protein</fullName>
    </submittedName>
</protein>
<evidence type="ECO:0000313" key="3">
    <source>
        <dbReference type="EMBL" id="MBF6024831.1"/>
    </source>
</evidence>
<evidence type="ECO:0000259" key="2">
    <source>
        <dbReference type="Pfam" id="PF00582"/>
    </source>
</evidence>
<name>A0ABS0BAV6_9GAMM</name>
<dbReference type="PANTHER" id="PTHR46268:SF15">
    <property type="entry name" value="UNIVERSAL STRESS PROTEIN HP_0031"/>
    <property type="match status" value="1"/>
</dbReference>
<dbReference type="InterPro" id="IPR006015">
    <property type="entry name" value="Universal_stress_UspA"/>
</dbReference>
<dbReference type="Gene3D" id="3.40.50.12370">
    <property type="match status" value="1"/>
</dbReference>
<dbReference type="SUPFAM" id="SSF52402">
    <property type="entry name" value="Adenine nucleotide alpha hydrolases-like"/>
    <property type="match status" value="2"/>
</dbReference>
<accession>A0ABS0BAV6</accession>
<proteinExistence type="inferred from homology"/>
<dbReference type="Proteomes" id="UP001429984">
    <property type="component" value="Unassembled WGS sequence"/>
</dbReference>
<feature type="domain" description="UspA" evidence="2">
    <location>
        <begin position="153"/>
        <end position="270"/>
    </location>
</feature>
<dbReference type="EMBL" id="JADLZT010000006">
    <property type="protein sequence ID" value="MBF6024831.1"/>
    <property type="molecule type" value="Genomic_DNA"/>
</dbReference>
<dbReference type="Pfam" id="PF00582">
    <property type="entry name" value="Usp"/>
    <property type="match status" value="1"/>
</dbReference>
<evidence type="ECO:0000256" key="1">
    <source>
        <dbReference type="ARBA" id="ARBA00008791"/>
    </source>
</evidence>
<dbReference type="InterPro" id="IPR006016">
    <property type="entry name" value="UspA"/>
</dbReference>